<organism evidence="1 2">
    <name type="scientific">Bombilactobacillus mellis</name>
    <dbReference type="NCBI Taxonomy" id="1218508"/>
    <lineage>
        <taxon>Bacteria</taxon>
        <taxon>Bacillati</taxon>
        <taxon>Bacillota</taxon>
        <taxon>Bacilli</taxon>
        <taxon>Lactobacillales</taxon>
        <taxon>Lactobacillaceae</taxon>
        <taxon>Bombilactobacillus</taxon>
    </lineage>
</organism>
<dbReference type="Proteomes" id="UP000033695">
    <property type="component" value="Unassembled WGS sequence"/>
</dbReference>
<dbReference type="STRING" id="1218508.JG29_00200"/>
<sequence length="385" mass="44236">MAAQRLVSHQYQSRQHQALITHVNTKQVQVVNRFVQGDFCNLIFSKQTQADFQKLFVLLNKRQRNERQIASYYDGHYYANLVTQKRLNQTDKHLLQEKNQTVYQQQKNRLDTIQIWFDQTQDANKFLTKTRKTFQADPRQLNLAQVSQANAYYKLIKNRRWQHYWQPQLQKILTYFKNAQANKDKSQLAQENAELEELKNAPLTQAYRPAHVTIIDNVQAVDVADKILQDAGITANKVLYFSQNDKTLSLLRRSGGHYHTQGALIRVTANQVMSGSYRIRALISNPSETAGVITDPQQSNFGRYYEDATGMNAEINTISDYNLSQPIFWLKNNPTLQNSILFSNSQTLGFIYSGNSVLNNGICVAESDLIQLTNVVDSGTLLYIS</sequence>
<dbReference type="HOGENOM" id="CLU_631331_0_0_9"/>
<dbReference type="PATRIC" id="fig|1218508.4.peg.21"/>
<dbReference type="EMBL" id="JXBZ01000002">
    <property type="protein sequence ID" value="KJY50983.1"/>
    <property type="molecule type" value="Genomic_DNA"/>
</dbReference>
<evidence type="ECO:0000313" key="1">
    <source>
        <dbReference type="EMBL" id="KJY50983.1"/>
    </source>
</evidence>
<keyword evidence="2" id="KW-1185">Reference proteome</keyword>
<reference evidence="1 2" key="1">
    <citation type="submission" date="2014-12" db="EMBL/GenBank/DDBJ databases">
        <title>Comparative genomics of the lactic acid bacteria isolated from the honey bee gut.</title>
        <authorList>
            <person name="Ellegaard K.M."/>
            <person name="Tamarit D."/>
            <person name="Javelind E."/>
            <person name="Olofsson T."/>
            <person name="Andersson S.G."/>
            <person name="Vasquez A."/>
        </authorList>
    </citation>
    <scope>NUCLEOTIDE SEQUENCE [LARGE SCALE GENOMIC DNA]</scope>
    <source>
        <strain evidence="1 2">Hon2</strain>
    </source>
</reference>
<dbReference type="AlphaFoldDB" id="A0A0F4KY88"/>
<protein>
    <submittedName>
        <fullName evidence="1">Uncharacterized protein</fullName>
    </submittedName>
</protein>
<proteinExistence type="predicted"/>
<evidence type="ECO:0000313" key="2">
    <source>
        <dbReference type="Proteomes" id="UP000033695"/>
    </source>
</evidence>
<comment type="caution">
    <text evidence="1">The sequence shown here is derived from an EMBL/GenBank/DDBJ whole genome shotgun (WGS) entry which is preliminary data.</text>
</comment>
<name>A0A0F4KY88_9LACO</name>
<gene>
    <name evidence="1" type="ORF">JG29_00200</name>
</gene>
<accession>A0A0F4KY88</accession>